<dbReference type="InterPro" id="IPR025634">
    <property type="entry name" value="DUF4292"/>
</dbReference>
<reference evidence="3" key="1">
    <citation type="submission" date="2016-10" db="EMBL/GenBank/DDBJ databases">
        <authorList>
            <person name="Varghese N."/>
            <person name="Submissions S."/>
        </authorList>
    </citation>
    <scope>NUCLEOTIDE SEQUENCE [LARGE SCALE GENOMIC DNA]</scope>
    <source>
        <strain evidence="3">DSM 26542</strain>
    </source>
</reference>
<dbReference type="RefSeq" id="WP_090678062.1">
    <property type="nucleotide sequence ID" value="NZ_FORU01000002.1"/>
</dbReference>
<proteinExistence type="predicted"/>
<protein>
    <recommendedName>
        <fullName evidence="4">DUF4292 domain-containing protein</fullName>
    </recommendedName>
</protein>
<evidence type="ECO:0008006" key="4">
    <source>
        <dbReference type="Google" id="ProtNLM"/>
    </source>
</evidence>
<dbReference type="Pfam" id="PF14125">
    <property type="entry name" value="DUF4292"/>
    <property type="match status" value="1"/>
</dbReference>
<dbReference type="Proteomes" id="UP000243887">
    <property type="component" value="Unassembled WGS sequence"/>
</dbReference>
<keyword evidence="1" id="KW-0732">Signal</keyword>
<gene>
    <name evidence="2" type="ORF">SAMN04487893_102308</name>
</gene>
<accession>A0A1I3MX31</accession>
<evidence type="ECO:0000313" key="2">
    <source>
        <dbReference type="EMBL" id="SFJ01548.1"/>
    </source>
</evidence>
<dbReference type="PROSITE" id="PS51257">
    <property type="entry name" value="PROKAR_LIPOPROTEIN"/>
    <property type="match status" value="1"/>
</dbReference>
<dbReference type="EMBL" id="FORU01000002">
    <property type="protein sequence ID" value="SFJ01548.1"/>
    <property type="molecule type" value="Genomic_DNA"/>
</dbReference>
<dbReference type="Gene3D" id="2.50.20.10">
    <property type="entry name" value="Lipoprotein localisation LolA/LolB/LppX"/>
    <property type="match status" value="1"/>
</dbReference>
<feature type="signal peptide" evidence="1">
    <location>
        <begin position="1"/>
        <end position="20"/>
    </location>
</feature>
<name>A0A1I3MX31_9FLAO</name>
<keyword evidence="3" id="KW-1185">Reference proteome</keyword>
<dbReference type="STRING" id="1150112.SAMN04487893_102308"/>
<evidence type="ECO:0000313" key="3">
    <source>
        <dbReference type="Proteomes" id="UP000243887"/>
    </source>
</evidence>
<organism evidence="2 3">
    <name type="scientific">Myroides guanonis</name>
    <dbReference type="NCBI Taxonomy" id="1150112"/>
    <lineage>
        <taxon>Bacteria</taxon>
        <taxon>Pseudomonadati</taxon>
        <taxon>Bacteroidota</taxon>
        <taxon>Flavobacteriia</taxon>
        <taxon>Flavobacteriales</taxon>
        <taxon>Flavobacteriaceae</taxon>
        <taxon>Myroides</taxon>
    </lineage>
</organism>
<evidence type="ECO:0000256" key="1">
    <source>
        <dbReference type="SAM" id="SignalP"/>
    </source>
</evidence>
<feature type="chain" id="PRO_5017428719" description="DUF4292 domain-containing protein" evidence="1">
    <location>
        <begin position="21"/>
        <end position="254"/>
    </location>
</feature>
<dbReference type="AlphaFoldDB" id="A0A1I3MX31"/>
<dbReference type="OrthoDB" id="849114at2"/>
<sequence length="254" mass="29190">MRRFGLLLLVLSVVGCKSTADLTTKNTVEDKTVVEIINAHNDNIANFSTSFIRGTANYNDGKQSQNVGLDIRIKKDEIILINIKVIGLSMAKIQLTPTSVQFYEKLNSRFYDGDFDFLSNWLGTDLDFYKVQNLLLGKAINSLEKERMKVTLEEGLHKLEHSNNREITETYYFEDNDFMLRKEELNQKNENRSVIISYPTYQKIGESMLPSEIHIEAKSVKNVQLKIRYDKVSLDEDLNFSFSIPSNSKNIITN</sequence>